<organism evidence="1 2">
    <name type="scientific">Parascaris equorum</name>
    <name type="common">Equine roundworm</name>
    <dbReference type="NCBI Taxonomy" id="6256"/>
    <lineage>
        <taxon>Eukaryota</taxon>
        <taxon>Metazoa</taxon>
        <taxon>Ecdysozoa</taxon>
        <taxon>Nematoda</taxon>
        <taxon>Chromadorea</taxon>
        <taxon>Rhabditida</taxon>
        <taxon>Spirurina</taxon>
        <taxon>Ascaridomorpha</taxon>
        <taxon>Ascaridoidea</taxon>
        <taxon>Ascarididae</taxon>
        <taxon>Parascaris</taxon>
    </lineage>
</organism>
<name>A0A914R1I2_PAREQ</name>
<dbReference type="WBParaSite" id="PEQ_0000010901-mRNA-1">
    <property type="protein sequence ID" value="PEQ_0000010901-mRNA-1"/>
    <property type="gene ID" value="PEQ_0000010901"/>
</dbReference>
<reference evidence="2" key="1">
    <citation type="submission" date="2022-11" db="UniProtKB">
        <authorList>
            <consortium name="WormBaseParasite"/>
        </authorList>
    </citation>
    <scope>IDENTIFICATION</scope>
</reference>
<dbReference type="Proteomes" id="UP000887564">
    <property type="component" value="Unplaced"/>
</dbReference>
<keyword evidence="1" id="KW-1185">Reference proteome</keyword>
<evidence type="ECO:0000313" key="2">
    <source>
        <dbReference type="WBParaSite" id="PEQ_0000010901-mRNA-1"/>
    </source>
</evidence>
<protein>
    <submittedName>
        <fullName evidence="2">Uncharacterized protein</fullName>
    </submittedName>
</protein>
<sequence>MRDRALHLLNIKLTQETSFTAEGAISTEHLDAFAGKLNQWLKPVEKKNEVYFAPMFIELSGQDRLEDDD</sequence>
<dbReference type="AlphaFoldDB" id="A0A914R1I2"/>
<evidence type="ECO:0000313" key="1">
    <source>
        <dbReference type="Proteomes" id="UP000887564"/>
    </source>
</evidence>
<accession>A0A914R1I2</accession>
<proteinExistence type="predicted"/>